<accession>A0A4T0X3A5</accession>
<evidence type="ECO:0000256" key="4">
    <source>
        <dbReference type="ARBA" id="ARBA00023128"/>
    </source>
</evidence>
<dbReference type="GO" id="GO:0032865">
    <property type="term" value="C:ERMES complex"/>
    <property type="evidence" value="ECO:0007669"/>
    <property type="project" value="UniProtKB-UniRule"/>
</dbReference>
<dbReference type="Proteomes" id="UP000307173">
    <property type="component" value="Unassembled WGS sequence"/>
</dbReference>
<dbReference type="AlphaFoldDB" id="A0A4T0X3A5"/>
<evidence type="ECO:0000256" key="3">
    <source>
        <dbReference type="ARBA" id="ARBA00022787"/>
    </source>
</evidence>
<evidence type="ECO:0000256" key="2">
    <source>
        <dbReference type="ARBA" id="ARBA00022692"/>
    </source>
</evidence>
<dbReference type="EMBL" id="SELW01000234">
    <property type="protein sequence ID" value="TID29831.1"/>
    <property type="molecule type" value="Genomic_DNA"/>
</dbReference>
<dbReference type="GO" id="GO:0051654">
    <property type="term" value="P:establishment of mitochondrion localization"/>
    <property type="evidence" value="ECO:0007669"/>
    <property type="project" value="TreeGrafter"/>
</dbReference>
<reference evidence="7 8" key="1">
    <citation type="journal article" date="2019" name="Front. Genet.">
        <title>Whole-Genome Sequencing of the Opportunistic Yeast Pathogen Candida inconspicua Uncovers Its Hybrid Origin.</title>
        <authorList>
            <person name="Mixao V."/>
            <person name="Hansen A.P."/>
            <person name="Saus E."/>
            <person name="Boekhout T."/>
            <person name="Lass-Florl C."/>
            <person name="Gabaldon T."/>
        </authorList>
    </citation>
    <scope>NUCLEOTIDE SEQUENCE [LARGE SCALE GENOMIC DNA]</scope>
    <source>
        <strain evidence="7 8">CBS 180</strain>
    </source>
</reference>
<comment type="similarity">
    <text evidence="6">Belongs to the MDM10 family.</text>
</comment>
<keyword evidence="2 6" id="KW-0812">Transmembrane</keyword>
<gene>
    <name evidence="6" type="primary">MDM10</name>
    <name evidence="7" type="ORF">CANINC_001580</name>
</gene>
<sequence>MIPYMEFVQQCFYSSTGWSWDNTYEHILDTPRNLLHFPIPSGVSLVASNRNTANNYSSLEISQLDRLQGSLSYLSTSTNLHKYYKSSHLLPLARVLQGYRDIVDEKNGYSDVPSYLLYGKMYFPSQFLEGMFIKQFSANYQLITKFVNTPKLNKLSQPTSIFTFYLQRKSDNCSQDFIYSTREHLLGFRCLYHFKIANPGSQLVSGEKTLNPSRTSSYPSTFSSGCELWYAAGSVSPGVSIAARYSTYIDSFKYLMNSLPMYSPQADTNRSTYYSTLHTENGNKLVSSIPYAISSIHPLTFTLAANPLLGTFESTYAIKSEMHYKRNLQNEDPNNPTFSKMGVVFSSKYEFNIYSYQSDLIIGTQILRSKIYKSSENDSSTAETSKEGNGIPEYLKISPHNVVYKVSEDEYTEKNKASILSQPSSLNSNMKQETNTEEDEFISSFKVSGSPTKKNVRFVWEGKFYDWFVSSGAAIDFDKTGPKVLKYGIEFSFNA</sequence>
<comment type="caution">
    <text evidence="7">The sequence shown here is derived from an EMBL/GenBank/DDBJ whole genome shotgun (WGS) entry which is preliminary data.</text>
</comment>
<evidence type="ECO:0000313" key="7">
    <source>
        <dbReference type="EMBL" id="TID29831.1"/>
    </source>
</evidence>
<keyword evidence="5 6" id="KW-0472">Membrane</keyword>
<name>A0A4T0X3A5_9ASCO</name>
<dbReference type="HAMAP" id="MF_03102">
    <property type="entry name" value="Mdm10"/>
    <property type="match status" value="1"/>
</dbReference>
<organism evidence="7 8">
    <name type="scientific">Pichia inconspicua</name>
    <dbReference type="NCBI Taxonomy" id="52247"/>
    <lineage>
        <taxon>Eukaryota</taxon>
        <taxon>Fungi</taxon>
        <taxon>Dikarya</taxon>
        <taxon>Ascomycota</taxon>
        <taxon>Saccharomycotina</taxon>
        <taxon>Pichiomycetes</taxon>
        <taxon>Pichiales</taxon>
        <taxon>Pichiaceae</taxon>
        <taxon>Pichia</taxon>
    </lineage>
</organism>
<dbReference type="PANTHER" id="PTHR28035">
    <property type="entry name" value="MITOCHONDRIAL DISTRIBUTION AND MORPHOLOGY PROTEIN 10"/>
    <property type="match status" value="1"/>
</dbReference>
<comment type="subunit">
    <text evidence="6">Component of the ER-mitochondria encounter structure (ERMES) or MDM complex, composed of MMM1, MDM10, MDM12 and MDM34. Associates with the mitochondrial outer membrane sorting assembly machinery SAM(core) complex.</text>
</comment>
<protein>
    <recommendedName>
        <fullName evidence="6">Mitochondrial distribution and morphology protein 10</fullName>
    </recommendedName>
    <alternativeName>
        <fullName evidence="6">Mitochondrial inheritance component MDM10</fullName>
    </alternativeName>
</protein>
<dbReference type="GO" id="GO:0045040">
    <property type="term" value="P:protein insertion into mitochondrial outer membrane"/>
    <property type="evidence" value="ECO:0007669"/>
    <property type="project" value="UniProtKB-UniRule"/>
</dbReference>
<keyword evidence="3 6" id="KW-1000">Mitochondrion outer membrane</keyword>
<keyword evidence="8" id="KW-1185">Reference proteome</keyword>
<dbReference type="InterPro" id="IPR027539">
    <property type="entry name" value="Mdm10"/>
</dbReference>
<keyword evidence="1 6" id="KW-1134">Transmembrane beta strand</keyword>
<keyword evidence="4 6" id="KW-0496">Mitochondrion</keyword>
<dbReference type="PANTHER" id="PTHR28035:SF1">
    <property type="entry name" value="MITOCHONDRIAL DISTRIBUTION AND MORPHOLOGY PROTEIN 10"/>
    <property type="match status" value="1"/>
</dbReference>
<dbReference type="STRING" id="52247.A0A4T0X3A5"/>
<evidence type="ECO:0000313" key="8">
    <source>
        <dbReference type="Proteomes" id="UP000307173"/>
    </source>
</evidence>
<dbReference type="Pfam" id="PF12519">
    <property type="entry name" value="MDM10"/>
    <property type="match status" value="2"/>
</dbReference>
<comment type="domain">
    <text evidence="6">Lacks alpha-helical transmembrane segments, suggesting that it resides in the membrane via beta-sheet conformations similar to those predicted for other outer membrane proteins and porin.</text>
</comment>
<proteinExistence type="inferred from homology"/>
<dbReference type="GO" id="GO:1990456">
    <property type="term" value="P:mitochondrion-endoplasmic reticulum membrane tethering"/>
    <property type="evidence" value="ECO:0007669"/>
    <property type="project" value="UniProtKB-UniRule"/>
</dbReference>
<evidence type="ECO:0000256" key="1">
    <source>
        <dbReference type="ARBA" id="ARBA00022452"/>
    </source>
</evidence>
<dbReference type="OrthoDB" id="2103793at2759"/>
<evidence type="ECO:0000256" key="6">
    <source>
        <dbReference type="HAMAP-Rule" id="MF_03102"/>
    </source>
</evidence>
<comment type="function">
    <text evidence="6">Component of the ERMES/MDM complex, which serves as a molecular tether to connect the endoplasmic reticulum and mitochondria. Components of this complex are involved in the control of mitochondrial shape and protein biogenesis and may function in phospholipid exchange. MDM10 is involved in the late assembly steps of the general translocase of the mitochondrial outer membrane (TOM complex). Functions in the TOM40-specific route of the assembly of outer membrane beta-barrel proteins, including the association of TOM40 with the receptor TOM22 and small TOM proteins. Can associate with the SAM(core) complex as well as the MDM12-MMM1 complex, both involved in late steps of the major beta-barrel assembly pathway, that is responsible for biogenesis of all outer membrane beta-barrel proteins. May act as a switch that shuttles between both complexes and channels precursor proteins into the TOM40-specific pathway. Plays a role in mitochondrial morphology and in the inheritance of mitochondria.</text>
</comment>
<comment type="subcellular location">
    <subcellularLocation>
        <location evidence="6">Mitochondrion outer membrane</location>
        <topology evidence="6">Multi-pass membrane protein</topology>
    </subcellularLocation>
    <text evidence="6">The ERMES/MDM complex localizes to a few discrete foci (around 10 per single cell), that represent mitochondria-endoplasmic reticulum junctions. These foci are often found next to mtDNA nucleoids.</text>
</comment>
<dbReference type="GO" id="GO:0015914">
    <property type="term" value="P:phospholipid transport"/>
    <property type="evidence" value="ECO:0007669"/>
    <property type="project" value="TreeGrafter"/>
</dbReference>
<dbReference type="GO" id="GO:0070096">
    <property type="term" value="P:mitochondrial outer membrane translocase complex assembly"/>
    <property type="evidence" value="ECO:0007669"/>
    <property type="project" value="UniProtKB-UniRule"/>
</dbReference>
<evidence type="ECO:0000256" key="5">
    <source>
        <dbReference type="ARBA" id="ARBA00023136"/>
    </source>
</evidence>
<dbReference type="GO" id="GO:0001401">
    <property type="term" value="C:SAM complex"/>
    <property type="evidence" value="ECO:0007669"/>
    <property type="project" value="TreeGrafter"/>
</dbReference>